<protein>
    <submittedName>
        <fullName evidence="1">Uncharacterized protein</fullName>
    </submittedName>
</protein>
<dbReference type="EMBL" id="FTPS01000002">
    <property type="protein sequence ID" value="SIT86685.1"/>
    <property type="molecule type" value="Genomic_DNA"/>
</dbReference>
<gene>
    <name evidence="1" type="ORF">SAMN05421849_2371</name>
</gene>
<evidence type="ECO:0000313" key="2">
    <source>
        <dbReference type="Proteomes" id="UP000192455"/>
    </source>
</evidence>
<keyword evidence="2" id="KW-1185">Reference proteome</keyword>
<proteinExistence type="predicted"/>
<organism evidence="1 2">
    <name type="scientific">Pontibaca methylaminivorans</name>
    <dbReference type="NCBI Taxonomy" id="515897"/>
    <lineage>
        <taxon>Bacteria</taxon>
        <taxon>Pseudomonadati</taxon>
        <taxon>Pseudomonadota</taxon>
        <taxon>Alphaproteobacteria</taxon>
        <taxon>Rhodobacterales</taxon>
        <taxon>Roseobacteraceae</taxon>
        <taxon>Pontibaca</taxon>
    </lineage>
</organism>
<reference evidence="1 2" key="1">
    <citation type="submission" date="2017-01" db="EMBL/GenBank/DDBJ databases">
        <authorList>
            <person name="Mah S.A."/>
            <person name="Swanson W.J."/>
            <person name="Moy G.W."/>
            <person name="Vacquier V.D."/>
        </authorList>
    </citation>
    <scope>NUCLEOTIDE SEQUENCE [LARGE SCALE GENOMIC DNA]</scope>
    <source>
        <strain evidence="1 2">DSM 21219</strain>
    </source>
</reference>
<dbReference type="AlphaFoldDB" id="A0A1R3X704"/>
<name>A0A1R3X704_9RHOB</name>
<dbReference type="Proteomes" id="UP000192455">
    <property type="component" value="Unassembled WGS sequence"/>
</dbReference>
<accession>A0A1R3X704</accession>
<dbReference type="STRING" id="515897.SAMN05421849_2371"/>
<sequence length="56" mass="6462">MNENERIPVIDPEFDRTLSELLAEAETEPVSPRLRELAKRLEDALSQAKKRRQTGN</sequence>
<evidence type="ECO:0000313" key="1">
    <source>
        <dbReference type="EMBL" id="SIT86685.1"/>
    </source>
</evidence>
<dbReference type="RefSeq" id="WP_159438981.1">
    <property type="nucleotide sequence ID" value="NZ_FTPS01000002.1"/>
</dbReference>